<dbReference type="InterPro" id="IPR004149">
    <property type="entry name" value="Znf_DNAligase_C4"/>
</dbReference>
<evidence type="ECO:0000259" key="17">
    <source>
        <dbReference type="PROSITE" id="PS50172"/>
    </source>
</evidence>
<accession>A0A0S3KAN3</accession>
<dbReference type="Pfam" id="PF00533">
    <property type="entry name" value="BRCT"/>
    <property type="match status" value="1"/>
</dbReference>
<dbReference type="PANTHER" id="PTHR23389:SF9">
    <property type="entry name" value="DNA LIGASE"/>
    <property type="match status" value="1"/>
</dbReference>
<feature type="binding site" evidence="15">
    <location>
        <begin position="39"/>
        <end position="43"/>
    </location>
    <ligand>
        <name>NAD(+)</name>
        <dbReference type="ChEBI" id="CHEBI:57540"/>
    </ligand>
</feature>
<feature type="binding site" evidence="15">
    <location>
        <position position="412"/>
    </location>
    <ligand>
        <name>Zn(2+)</name>
        <dbReference type="ChEBI" id="CHEBI:29105"/>
    </ligand>
</feature>
<feature type="binding site" evidence="15">
    <location>
        <position position="409"/>
    </location>
    <ligand>
        <name>Zn(2+)</name>
        <dbReference type="ChEBI" id="CHEBI:29105"/>
    </ligand>
</feature>
<dbReference type="OrthoDB" id="9759736at2"/>
<feature type="active site" description="N6-AMP-lysine intermediate" evidence="15">
    <location>
        <position position="120"/>
    </location>
</feature>
<dbReference type="PROSITE" id="PS50172">
    <property type="entry name" value="BRCT"/>
    <property type="match status" value="1"/>
</dbReference>
<keyword evidence="10 15" id="KW-0520">NAD</keyword>
<dbReference type="PROSITE" id="PS01056">
    <property type="entry name" value="DNA_LIGASE_N2"/>
    <property type="match status" value="1"/>
</dbReference>
<keyword evidence="18" id="KW-0560">Oxidoreductase</keyword>
<dbReference type="AlphaFoldDB" id="A0A0S3KAN3"/>
<keyword evidence="4 15" id="KW-0436">Ligase</keyword>
<feature type="binding site" evidence="15">
    <location>
        <position position="141"/>
    </location>
    <ligand>
        <name>NAD(+)</name>
        <dbReference type="ChEBI" id="CHEBI:57540"/>
    </ligand>
</feature>
<reference evidence="19 21" key="1">
    <citation type="submission" date="2014-12" db="EMBL/GenBank/DDBJ databases">
        <title>Draft genome sequences of 29 type strains of Enterococci.</title>
        <authorList>
            <person name="Zhong Z."/>
            <person name="Sun Z."/>
            <person name="Liu W."/>
            <person name="Zhang W."/>
            <person name="Zhang H."/>
        </authorList>
    </citation>
    <scope>NUCLEOTIDE SEQUENCE [LARGE SCALE GENOMIC DNA]</scope>
    <source>
        <strain evidence="19 21">DSM 22801</strain>
    </source>
</reference>
<dbReference type="PROSITE" id="PS01055">
    <property type="entry name" value="DNA_LIGASE_N1"/>
    <property type="match status" value="1"/>
</dbReference>
<keyword evidence="12 15" id="KW-0464">Manganese</keyword>
<evidence type="ECO:0000256" key="13">
    <source>
        <dbReference type="ARBA" id="ARBA00034005"/>
    </source>
</evidence>
<evidence type="ECO:0000256" key="2">
    <source>
        <dbReference type="ARBA" id="ARBA00012722"/>
    </source>
</evidence>
<keyword evidence="9 15" id="KW-0460">Magnesium</keyword>
<evidence type="ECO:0000313" key="20">
    <source>
        <dbReference type="Proteomes" id="UP000065511"/>
    </source>
</evidence>
<dbReference type="Pfam" id="PF12826">
    <property type="entry name" value="HHH_2"/>
    <property type="match status" value="1"/>
</dbReference>
<dbReference type="InterPro" id="IPR018239">
    <property type="entry name" value="DNA_ligase_AS"/>
</dbReference>
<dbReference type="Proteomes" id="UP000183039">
    <property type="component" value="Unassembled WGS sequence"/>
</dbReference>
<dbReference type="EC" id="6.5.1.2" evidence="2 15"/>
<protein>
    <recommendedName>
        <fullName evidence="3 15">DNA ligase</fullName>
        <ecNumber evidence="2 15">6.5.1.2</ecNumber>
    </recommendedName>
    <alternativeName>
        <fullName evidence="15">Polydeoxyribonucleotide synthase [NAD(+)]</fullName>
    </alternativeName>
</protein>
<evidence type="ECO:0000256" key="15">
    <source>
        <dbReference type="HAMAP-Rule" id="MF_01588"/>
    </source>
</evidence>
<dbReference type="InterPro" id="IPR036420">
    <property type="entry name" value="BRCT_dom_sf"/>
</dbReference>
<evidence type="ECO:0000313" key="19">
    <source>
        <dbReference type="EMBL" id="OJG88569.1"/>
    </source>
</evidence>
<dbReference type="FunFam" id="2.40.50.140:FF:000012">
    <property type="entry name" value="DNA ligase"/>
    <property type="match status" value="1"/>
</dbReference>
<dbReference type="Pfam" id="PF03119">
    <property type="entry name" value="DNA_ligase_ZBD"/>
    <property type="match status" value="1"/>
</dbReference>
<dbReference type="KEGG" id="ess:ATZ33_08385"/>
<keyword evidence="5 15" id="KW-0235">DNA replication</keyword>
<dbReference type="EMBL" id="CP013614">
    <property type="protein sequence ID" value="ALS01382.1"/>
    <property type="molecule type" value="Genomic_DNA"/>
</dbReference>
<dbReference type="Pfam" id="PF14520">
    <property type="entry name" value="HHH_5"/>
    <property type="match status" value="1"/>
</dbReference>
<evidence type="ECO:0000313" key="18">
    <source>
        <dbReference type="EMBL" id="ALS01382.1"/>
    </source>
</evidence>
<evidence type="ECO:0000256" key="8">
    <source>
        <dbReference type="ARBA" id="ARBA00022833"/>
    </source>
</evidence>
<dbReference type="SMART" id="SM00292">
    <property type="entry name" value="BRCT"/>
    <property type="match status" value="1"/>
</dbReference>
<dbReference type="PIRSF" id="PIRSF001604">
    <property type="entry name" value="LigA"/>
    <property type="match status" value="1"/>
</dbReference>
<dbReference type="SUPFAM" id="SSF50249">
    <property type="entry name" value="Nucleic acid-binding proteins"/>
    <property type="match status" value="1"/>
</dbReference>
<dbReference type="InterPro" id="IPR033136">
    <property type="entry name" value="DNA_ligase_CS"/>
</dbReference>
<dbReference type="Proteomes" id="UP000065511">
    <property type="component" value="Chromosome"/>
</dbReference>
<dbReference type="FunFam" id="1.10.150.20:FF:000007">
    <property type="entry name" value="DNA ligase"/>
    <property type="match status" value="1"/>
</dbReference>
<dbReference type="InterPro" id="IPR013840">
    <property type="entry name" value="DNAligase_N"/>
</dbReference>
<dbReference type="GO" id="GO:0006260">
    <property type="term" value="P:DNA replication"/>
    <property type="evidence" value="ECO:0007669"/>
    <property type="project" value="UniProtKB-KW"/>
</dbReference>
<dbReference type="SUPFAM" id="SSF52113">
    <property type="entry name" value="BRCT domain"/>
    <property type="match status" value="1"/>
</dbReference>
<feature type="binding site" evidence="15">
    <location>
        <position position="291"/>
    </location>
    <ligand>
        <name>NAD(+)</name>
        <dbReference type="ChEBI" id="CHEBI:57540"/>
    </ligand>
</feature>
<dbReference type="NCBIfam" id="NF005932">
    <property type="entry name" value="PRK07956.1"/>
    <property type="match status" value="1"/>
</dbReference>
<keyword evidence="8 15" id="KW-0862">Zinc</keyword>
<evidence type="ECO:0000313" key="21">
    <source>
        <dbReference type="Proteomes" id="UP000183039"/>
    </source>
</evidence>
<dbReference type="Pfam" id="PF03120">
    <property type="entry name" value="OB_DNA_ligase"/>
    <property type="match status" value="1"/>
</dbReference>
<dbReference type="InterPro" id="IPR010994">
    <property type="entry name" value="RuvA_2-like"/>
</dbReference>
<evidence type="ECO:0000256" key="7">
    <source>
        <dbReference type="ARBA" id="ARBA00022763"/>
    </source>
</evidence>
<dbReference type="InterPro" id="IPR012340">
    <property type="entry name" value="NA-bd_OB-fold"/>
</dbReference>
<feature type="binding site" evidence="15">
    <location>
        <position position="315"/>
    </location>
    <ligand>
        <name>NAD(+)</name>
        <dbReference type="ChEBI" id="CHEBI:57540"/>
    </ligand>
</feature>
<feature type="binding site" evidence="15">
    <location>
        <position position="118"/>
    </location>
    <ligand>
        <name>NAD(+)</name>
        <dbReference type="ChEBI" id="CHEBI:57540"/>
    </ligand>
</feature>
<proteinExistence type="inferred from homology"/>
<feature type="binding site" evidence="15">
    <location>
        <begin position="88"/>
        <end position="89"/>
    </location>
    <ligand>
        <name>NAD(+)</name>
        <dbReference type="ChEBI" id="CHEBI:57540"/>
    </ligand>
</feature>
<dbReference type="InterPro" id="IPR001357">
    <property type="entry name" value="BRCT_dom"/>
</dbReference>
<dbReference type="FunFam" id="3.30.470.30:FF:000001">
    <property type="entry name" value="DNA ligase"/>
    <property type="match status" value="1"/>
</dbReference>
<evidence type="ECO:0000256" key="12">
    <source>
        <dbReference type="ARBA" id="ARBA00023211"/>
    </source>
</evidence>
<dbReference type="HAMAP" id="MF_01588">
    <property type="entry name" value="DNA_ligase_A"/>
    <property type="match status" value="1"/>
</dbReference>
<keyword evidence="20" id="KW-1185">Reference proteome</keyword>
<feature type="domain" description="BRCT" evidence="17">
    <location>
        <begin position="595"/>
        <end position="681"/>
    </location>
</feature>
<evidence type="ECO:0000256" key="1">
    <source>
        <dbReference type="ARBA" id="ARBA00004067"/>
    </source>
</evidence>
<dbReference type="SUPFAM" id="SSF56091">
    <property type="entry name" value="DNA ligase/mRNA capping enzyme, catalytic domain"/>
    <property type="match status" value="1"/>
</dbReference>
<dbReference type="Pfam" id="PF01653">
    <property type="entry name" value="DNA_ligase_aden"/>
    <property type="match status" value="1"/>
</dbReference>
<evidence type="ECO:0000256" key="16">
    <source>
        <dbReference type="RuleBase" id="RU000618"/>
    </source>
</evidence>
<dbReference type="GO" id="GO:0003911">
    <property type="term" value="F:DNA ligase (NAD+) activity"/>
    <property type="evidence" value="ECO:0007669"/>
    <property type="project" value="UniProtKB-UniRule"/>
</dbReference>
<feature type="binding site" evidence="15">
    <location>
        <position position="432"/>
    </location>
    <ligand>
        <name>Zn(2+)</name>
        <dbReference type="ChEBI" id="CHEBI:29105"/>
    </ligand>
</feature>
<organism evidence="19 21">
    <name type="scientific">Enterococcus silesiacus</name>
    <dbReference type="NCBI Taxonomy" id="332949"/>
    <lineage>
        <taxon>Bacteria</taxon>
        <taxon>Bacillati</taxon>
        <taxon>Bacillota</taxon>
        <taxon>Bacilli</taxon>
        <taxon>Lactobacillales</taxon>
        <taxon>Enterococcaceae</taxon>
        <taxon>Enterococcus</taxon>
    </lineage>
</organism>
<evidence type="ECO:0000256" key="14">
    <source>
        <dbReference type="ARBA" id="ARBA00060881"/>
    </source>
</evidence>
<dbReference type="PANTHER" id="PTHR23389">
    <property type="entry name" value="CHROMOSOME TRANSMISSION FIDELITY FACTOR 18"/>
    <property type="match status" value="1"/>
</dbReference>
<dbReference type="Gene3D" id="3.40.50.10190">
    <property type="entry name" value="BRCT domain"/>
    <property type="match status" value="1"/>
</dbReference>
<evidence type="ECO:0000256" key="5">
    <source>
        <dbReference type="ARBA" id="ARBA00022705"/>
    </source>
</evidence>
<feature type="binding site" evidence="15">
    <location>
        <position position="427"/>
    </location>
    <ligand>
        <name>Zn(2+)</name>
        <dbReference type="ChEBI" id="CHEBI:29105"/>
    </ligand>
</feature>
<dbReference type="InterPro" id="IPR001679">
    <property type="entry name" value="DNA_ligase"/>
</dbReference>
<dbReference type="CDD" id="cd00114">
    <property type="entry name" value="LIGANc"/>
    <property type="match status" value="1"/>
</dbReference>
<dbReference type="GO" id="GO:0006281">
    <property type="term" value="P:DNA repair"/>
    <property type="evidence" value="ECO:0007669"/>
    <property type="project" value="UniProtKB-KW"/>
</dbReference>
<keyword evidence="11 15" id="KW-0234">DNA repair</keyword>
<dbReference type="NCBIfam" id="TIGR00575">
    <property type="entry name" value="dnlj"/>
    <property type="match status" value="1"/>
</dbReference>
<dbReference type="EMBL" id="JXLC01000025">
    <property type="protein sequence ID" value="OJG88569.1"/>
    <property type="molecule type" value="Genomic_DNA"/>
</dbReference>
<dbReference type="CDD" id="cd17748">
    <property type="entry name" value="BRCT_DNA_ligase_like"/>
    <property type="match status" value="1"/>
</dbReference>
<name>A0A0S3KAN3_9ENTE</name>
<sequence>MTQVPITLAEATEKAKELRIQLNQYSHEYYVADKPTVEDYVYDRLYQELSDIETEYPDLITSDSPTQRVGGKILQGFEKVTHEVQMYSLNDGFSKEDIYDFDERVQKLAGKQVGYCCELKIDGLAISLKYENGKFVQGATRGDGTVGENITENLKTVKSIPLELKKPISVEVRGECYMPKQSFVNLNKEREEAGQDVFANPRNAAAGSLRQLDTSMVAKRNLSTFLYTVADFGPMTAQTQFDALNELSEIGFRTNPEKKLCQNIDEVWAYIEEYHEKRSELPYEIDGIVIKTNEFTIQDELGFTVKAPRWAIAYKFPPEEAQTVVEEIEWTIGRTGVVTPTAVMQPVRVAGTTVSRASLHNADFIAMKDIRLNDAVIIYKAGDIIPEVAQVLTEKRDENSQPYEIPTHCPVCNSELVHLDEEVALRCINPKCPAQIKEGLNHFVSRNAMNIDGLGPRVLEQMYDKELIADVADLYFLTEEQLMTLEKIKEKSANNIYQAIAASRDNSVERLIFGLGIRHVGSKAAKVLAEHFGDLRTISKATKEEVVALDSMGEIIADSLVTYFENEEVHELMDELTKAGVNFEYKGIRTSQLEAVESPFKDKTVVLTGKLTHYNREEAKEKIENLGGKVTGSVSKKTDIVVAGEDAGSKLTKAQDLGVEVWDEQQMVNALDNSYTKEEAE</sequence>
<keyword evidence="7 15" id="KW-0227">DNA damage</keyword>
<comment type="cofactor">
    <cofactor evidence="15">
        <name>Mg(2+)</name>
        <dbReference type="ChEBI" id="CHEBI:18420"/>
    </cofactor>
    <cofactor evidence="15">
        <name>Mn(2+)</name>
        <dbReference type="ChEBI" id="CHEBI:29035"/>
    </cofactor>
</comment>
<comment type="function">
    <text evidence="1 15">DNA ligase that catalyzes the formation of phosphodiester linkages between 5'-phosphoryl and 3'-hydroxyl groups in double-stranded DNA using NAD as a coenzyme and as the energy source for the reaction. It is essential for DNA replication and repair of damaged DNA.</text>
</comment>
<dbReference type="GO" id="GO:0005829">
    <property type="term" value="C:cytosol"/>
    <property type="evidence" value="ECO:0007669"/>
    <property type="project" value="TreeGrafter"/>
</dbReference>
<dbReference type="InterPro" id="IPR004150">
    <property type="entry name" value="NAD_DNA_ligase_OB"/>
</dbReference>
<dbReference type="RefSeq" id="WP_071878748.1">
    <property type="nucleotide sequence ID" value="NZ_JXLC01000025.1"/>
</dbReference>
<evidence type="ECO:0000256" key="11">
    <source>
        <dbReference type="ARBA" id="ARBA00023204"/>
    </source>
</evidence>
<evidence type="ECO:0000256" key="6">
    <source>
        <dbReference type="ARBA" id="ARBA00022723"/>
    </source>
</evidence>
<dbReference type="GO" id="GO:0046872">
    <property type="term" value="F:metal ion binding"/>
    <property type="evidence" value="ECO:0007669"/>
    <property type="project" value="UniProtKB-KW"/>
</dbReference>
<evidence type="ECO:0000256" key="3">
    <source>
        <dbReference type="ARBA" id="ARBA00013308"/>
    </source>
</evidence>
<dbReference type="SMART" id="SM00532">
    <property type="entry name" value="LIGANc"/>
    <property type="match status" value="1"/>
</dbReference>
<evidence type="ECO:0000256" key="4">
    <source>
        <dbReference type="ARBA" id="ARBA00022598"/>
    </source>
</evidence>
<dbReference type="InterPro" id="IPR013839">
    <property type="entry name" value="DNAligase_adenylation"/>
</dbReference>
<comment type="similarity">
    <text evidence="14 15">Belongs to the NAD-dependent DNA ligase family. LigA subfamily.</text>
</comment>
<dbReference type="Gene3D" id="1.10.150.20">
    <property type="entry name" value="5' to 3' exonuclease, C-terminal subdomain"/>
    <property type="match status" value="2"/>
</dbReference>
<reference evidence="18 20" key="2">
    <citation type="submission" date="2015-12" db="EMBL/GenBank/DDBJ databases">
        <authorList>
            <person name="Lauer A."/>
            <person name="Humrighouse B."/>
            <person name="Loparev V."/>
            <person name="Shewmaker P.L."/>
            <person name="Whitney A.M."/>
            <person name="McLaughlin R.W."/>
        </authorList>
    </citation>
    <scope>NUCLEOTIDE SEQUENCE [LARGE SCALE GENOMIC DNA]</scope>
    <source>
        <strain evidence="18 20">LMG 23085</strain>
    </source>
</reference>
<gene>
    <name evidence="15 18" type="primary">ligA</name>
    <name evidence="18" type="ORF">ATZ33_08385</name>
    <name evidence="19" type="ORF">RV15_GL001754</name>
</gene>
<dbReference type="Gene3D" id="6.20.10.30">
    <property type="match status" value="1"/>
</dbReference>
<dbReference type="Gene3D" id="2.40.50.140">
    <property type="entry name" value="Nucleic acid-binding proteins"/>
    <property type="match status" value="1"/>
</dbReference>
<dbReference type="FunFam" id="1.10.150.20:FF:000006">
    <property type="entry name" value="DNA ligase"/>
    <property type="match status" value="1"/>
</dbReference>
<dbReference type="SUPFAM" id="SSF47781">
    <property type="entry name" value="RuvA domain 2-like"/>
    <property type="match status" value="1"/>
</dbReference>
<feature type="binding site" evidence="15">
    <location>
        <position position="175"/>
    </location>
    <ligand>
        <name>NAD(+)</name>
        <dbReference type="ChEBI" id="CHEBI:57540"/>
    </ligand>
</feature>
<evidence type="ECO:0000256" key="9">
    <source>
        <dbReference type="ARBA" id="ARBA00022842"/>
    </source>
</evidence>
<dbReference type="InterPro" id="IPR041663">
    <property type="entry name" value="DisA/LigA_HHH"/>
</dbReference>
<dbReference type="Gene3D" id="3.30.470.30">
    <property type="entry name" value="DNA ligase/mRNA capping enzyme"/>
    <property type="match status" value="1"/>
</dbReference>
<evidence type="ECO:0000256" key="10">
    <source>
        <dbReference type="ARBA" id="ARBA00023027"/>
    </source>
</evidence>
<dbReference type="GO" id="GO:0051213">
    <property type="term" value="F:dioxygenase activity"/>
    <property type="evidence" value="ECO:0007669"/>
    <property type="project" value="UniProtKB-KW"/>
</dbReference>
<dbReference type="Gene3D" id="1.10.287.610">
    <property type="entry name" value="Helix hairpin bin"/>
    <property type="match status" value="1"/>
</dbReference>
<comment type="catalytic activity">
    <reaction evidence="13 15 16">
        <text>NAD(+) + (deoxyribonucleotide)n-3'-hydroxyl + 5'-phospho-(deoxyribonucleotide)m = (deoxyribonucleotide)n+m + AMP + beta-nicotinamide D-nucleotide.</text>
        <dbReference type="EC" id="6.5.1.2"/>
    </reaction>
</comment>
<keyword evidence="6 15" id="KW-0479">Metal-binding</keyword>
<keyword evidence="18" id="KW-0223">Dioxygenase</keyword>